<feature type="transmembrane region" description="Helical" evidence="1">
    <location>
        <begin position="38"/>
        <end position="57"/>
    </location>
</feature>
<comment type="caution">
    <text evidence="2">The sequence shown here is derived from an EMBL/GenBank/DDBJ whole genome shotgun (WGS) entry which is preliminary data.</text>
</comment>
<dbReference type="EMBL" id="PTIY01000006">
    <property type="protein sequence ID" value="PPK71795.1"/>
    <property type="molecule type" value="Genomic_DNA"/>
</dbReference>
<dbReference type="RefSeq" id="WP_181049869.1">
    <property type="nucleotide sequence ID" value="NZ_PTIY01000006.1"/>
</dbReference>
<dbReference type="InterPro" id="IPR018643">
    <property type="entry name" value="DUF2069_membrane"/>
</dbReference>
<keyword evidence="1" id="KW-1133">Transmembrane helix</keyword>
<evidence type="ECO:0000313" key="3">
    <source>
        <dbReference type="Proteomes" id="UP000238071"/>
    </source>
</evidence>
<feature type="transmembrane region" description="Helical" evidence="1">
    <location>
        <begin position="7"/>
        <end position="26"/>
    </location>
</feature>
<protein>
    <submittedName>
        <fullName evidence="2">Putative membrane protein</fullName>
    </submittedName>
</protein>
<organism evidence="2 3">
    <name type="scientific">Methylobacter tundripaludum</name>
    <dbReference type="NCBI Taxonomy" id="173365"/>
    <lineage>
        <taxon>Bacteria</taxon>
        <taxon>Pseudomonadati</taxon>
        <taxon>Pseudomonadota</taxon>
        <taxon>Gammaproteobacteria</taxon>
        <taxon>Methylococcales</taxon>
        <taxon>Methylococcaceae</taxon>
        <taxon>Methylobacter</taxon>
    </lineage>
</organism>
<keyword evidence="1" id="KW-0812">Transmembrane</keyword>
<proteinExistence type="predicted"/>
<accession>A0A2S6H2T3</accession>
<name>A0A2S6H2T3_9GAMM</name>
<feature type="transmembrane region" description="Helical" evidence="1">
    <location>
        <begin position="64"/>
        <end position="84"/>
    </location>
</feature>
<gene>
    <name evidence="2" type="ORF">B0F88_106147</name>
</gene>
<dbReference type="AlphaFoldDB" id="A0A2S6H2T3"/>
<evidence type="ECO:0000256" key="1">
    <source>
        <dbReference type="SAM" id="Phobius"/>
    </source>
</evidence>
<dbReference type="Proteomes" id="UP000238071">
    <property type="component" value="Unassembled WGS sequence"/>
</dbReference>
<feature type="transmembrane region" description="Helical" evidence="1">
    <location>
        <begin position="90"/>
        <end position="110"/>
    </location>
</feature>
<evidence type="ECO:0000313" key="2">
    <source>
        <dbReference type="EMBL" id="PPK71795.1"/>
    </source>
</evidence>
<sequence length="117" mass="13166">MTIKPIYCYITALTGFFGLFALLMLWNTVLAPSTRFPVALVLLVSVMPLLLPMRGLLDRNPRSCAWAAYVSLIYFLHGTAEAYVNADERLYASLEILLSLMLFFGSAFYVRFAGKQN</sequence>
<dbReference type="Pfam" id="PF09842">
    <property type="entry name" value="DUF2069"/>
    <property type="match status" value="1"/>
</dbReference>
<keyword evidence="3" id="KW-1185">Reference proteome</keyword>
<reference evidence="2 3" key="1">
    <citation type="submission" date="2018-02" db="EMBL/GenBank/DDBJ databases">
        <title>Subsurface microbial communities from deep shales in Ohio and West Virginia, USA.</title>
        <authorList>
            <person name="Wrighton K."/>
        </authorList>
    </citation>
    <scope>NUCLEOTIDE SEQUENCE [LARGE SCALE GENOMIC DNA]</scope>
    <source>
        <strain evidence="2 3">OWC-G53F</strain>
    </source>
</reference>
<keyword evidence="1" id="KW-0472">Membrane</keyword>